<dbReference type="Pfam" id="PF00583">
    <property type="entry name" value="Acetyltransf_1"/>
    <property type="match status" value="1"/>
</dbReference>
<dbReference type="InterPro" id="IPR000182">
    <property type="entry name" value="GNAT_dom"/>
</dbReference>
<dbReference type="OrthoDB" id="9799092at2"/>
<dbReference type="RefSeq" id="WP_087470292.1">
    <property type="nucleotide sequence ID" value="NZ_CP021383.1"/>
</dbReference>
<dbReference type="Proteomes" id="UP000196228">
    <property type="component" value="Chromosome"/>
</dbReference>
<dbReference type="InterPro" id="IPR016181">
    <property type="entry name" value="Acyl_CoA_acyltransferase"/>
</dbReference>
<sequence>MIEVRRGDELGESSRRRITEVLVRGFADDFAYFSKDPRVLADAFAHMLVLERFYVAVVDGEPAAVASVTEGAQECFAPERRPFRDALGRVHGAISYRIVRSQFLGAYDGVRDGLAEVGFVTTAPEHQGRGVGTALVRHLMELPYDELVLRDIKDTNAPALGLYRKLGFVETGRRPVRFARRAGFSAYVTMSRARDVAS</sequence>
<protein>
    <submittedName>
        <fullName evidence="2">GNAT family N-acetyltransferase</fullName>
    </submittedName>
</protein>
<evidence type="ECO:0000259" key="1">
    <source>
        <dbReference type="PROSITE" id="PS51186"/>
    </source>
</evidence>
<dbReference type="SUPFAM" id="SSF55729">
    <property type="entry name" value="Acyl-CoA N-acyltransferases (Nat)"/>
    <property type="match status" value="1"/>
</dbReference>
<dbReference type="PROSITE" id="PS51186">
    <property type="entry name" value="GNAT"/>
    <property type="match status" value="1"/>
</dbReference>
<organism evidence="2 3">
    <name type="scientific">Cellulosimicrobium cellulans</name>
    <name type="common">Arthrobacter luteus</name>
    <dbReference type="NCBI Taxonomy" id="1710"/>
    <lineage>
        <taxon>Bacteria</taxon>
        <taxon>Bacillati</taxon>
        <taxon>Actinomycetota</taxon>
        <taxon>Actinomycetes</taxon>
        <taxon>Micrococcales</taxon>
        <taxon>Promicromonosporaceae</taxon>
        <taxon>Cellulosimicrobium</taxon>
    </lineage>
</organism>
<name>A0A1Y0HVR3_CELCE</name>
<evidence type="ECO:0000313" key="2">
    <source>
        <dbReference type="EMBL" id="ARU51243.1"/>
    </source>
</evidence>
<evidence type="ECO:0000313" key="3">
    <source>
        <dbReference type="Proteomes" id="UP000196228"/>
    </source>
</evidence>
<feature type="domain" description="N-acetyltransferase" evidence="1">
    <location>
        <begin position="55"/>
        <end position="191"/>
    </location>
</feature>
<dbReference type="CDD" id="cd04301">
    <property type="entry name" value="NAT_SF"/>
    <property type="match status" value="1"/>
</dbReference>
<dbReference type="KEGG" id="cceu:CBR64_06800"/>
<dbReference type="Gene3D" id="3.40.630.30">
    <property type="match status" value="1"/>
</dbReference>
<gene>
    <name evidence="2" type="ORF">CBR64_06800</name>
</gene>
<accession>A0A1Y0HVR3</accession>
<dbReference type="EMBL" id="CP021383">
    <property type="protein sequence ID" value="ARU51243.1"/>
    <property type="molecule type" value="Genomic_DNA"/>
</dbReference>
<dbReference type="AlphaFoldDB" id="A0A1Y0HVR3"/>
<proteinExistence type="predicted"/>
<dbReference type="GO" id="GO:0016747">
    <property type="term" value="F:acyltransferase activity, transferring groups other than amino-acyl groups"/>
    <property type="evidence" value="ECO:0007669"/>
    <property type="project" value="InterPro"/>
</dbReference>
<reference evidence="2 3" key="1">
    <citation type="submission" date="2017-05" db="EMBL/GenBank/DDBJ databases">
        <authorList>
            <person name="Song R."/>
            <person name="Chenine A.L."/>
            <person name="Ruprecht R.M."/>
        </authorList>
    </citation>
    <scope>NUCLEOTIDE SEQUENCE [LARGE SCALE GENOMIC DNA]</scope>
    <source>
        <strain evidence="2 3">PSBB019</strain>
    </source>
</reference>
<keyword evidence="2" id="KW-0808">Transferase</keyword>